<protein>
    <submittedName>
        <fullName evidence="1">Uncharacterized protein</fullName>
    </submittedName>
</protein>
<accession>A0A7V6PCE9</accession>
<evidence type="ECO:0000313" key="1">
    <source>
        <dbReference type="EMBL" id="HHV68218.1"/>
    </source>
</evidence>
<gene>
    <name evidence="1" type="ORF">GXX48_11320</name>
</gene>
<dbReference type="EMBL" id="DUMN01000329">
    <property type="protein sequence ID" value="HHV68218.1"/>
    <property type="molecule type" value="Genomic_DNA"/>
</dbReference>
<name>A0A7V6PCE9_9HYPH</name>
<dbReference type="AlphaFoldDB" id="A0A7V6PCE9"/>
<organism evidence="1 2">
    <name type="scientific">Brucella intermedia</name>
    <dbReference type="NCBI Taxonomy" id="94625"/>
    <lineage>
        <taxon>Bacteria</taxon>
        <taxon>Pseudomonadati</taxon>
        <taxon>Pseudomonadota</taxon>
        <taxon>Alphaproteobacteria</taxon>
        <taxon>Hyphomicrobiales</taxon>
        <taxon>Brucellaceae</taxon>
        <taxon>Brucella/Ochrobactrum group</taxon>
        <taxon>Brucella</taxon>
    </lineage>
</organism>
<dbReference type="Proteomes" id="UP000551563">
    <property type="component" value="Unassembled WGS sequence"/>
</dbReference>
<reference evidence="1 2" key="1">
    <citation type="journal article" date="2020" name="Biotechnol. Biofuels">
        <title>New insights from the biogas microbiome by comprehensive genome-resolved metagenomics of nearly 1600 species originating from multiple anaerobic digesters.</title>
        <authorList>
            <person name="Campanaro S."/>
            <person name="Treu L."/>
            <person name="Rodriguez-R L.M."/>
            <person name="Kovalovszki A."/>
            <person name="Ziels R.M."/>
            <person name="Maus I."/>
            <person name="Zhu X."/>
            <person name="Kougias P.G."/>
            <person name="Basile A."/>
            <person name="Luo G."/>
            <person name="Schluter A."/>
            <person name="Konstantinidis K.T."/>
            <person name="Angelidaki I."/>
        </authorList>
    </citation>
    <scope>NUCLEOTIDE SEQUENCE [LARGE SCALE GENOMIC DNA]</scope>
    <source>
        <strain evidence="1">AS04akNAM_66</strain>
    </source>
</reference>
<proteinExistence type="predicted"/>
<evidence type="ECO:0000313" key="2">
    <source>
        <dbReference type="Proteomes" id="UP000551563"/>
    </source>
</evidence>
<sequence length="145" mass="16184">METEKAAPPPLDFAPTVRLPKLIPPLFRQSDAGKFVSVRPCGDEYGDKTYLGIYMGDMPPLELTIKDRPEHGDKMLCVTRRDFMGNPAIYVPDLHQIIYGAESWWGVIKSPDDLRQISDADINSVWYVQALKALSADASESEASK</sequence>
<comment type="caution">
    <text evidence="1">The sequence shown here is derived from an EMBL/GenBank/DDBJ whole genome shotgun (WGS) entry which is preliminary data.</text>
</comment>